<dbReference type="GO" id="GO:0005741">
    <property type="term" value="C:mitochondrial outer membrane"/>
    <property type="evidence" value="ECO:0007669"/>
    <property type="project" value="InterPro"/>
</dbReference>
<accession>A0A368FBI4</accession>
<dbReference type="OrthoDB" id="6256226at2759"/>
<dbReference type="Gene3D" id="1.20.5.110">
    <property type="match status" value="1"/>
</dbReference>
<sequence length="72" mass="8142">MREMDQVFDGLRATVAGVHREMKDELDKSKKEIEKVDGTLKSLVTIKGKTAFLLRSLEQFATTFLRTDSPSP</sequence>
<name>A0A368FBI4_ANCCA</name>
<organism evidence="2 3">
    <name type="scientific">Ancylostoma caninum</name>
    <name type="common">Dog hookworm</name>
    <dbReference type="NCBI Taxonomy" id="29170"/>
    <lineage>
        <taxon>Eukaryota</taxon>
        <taxon>Metazoa</taxon>
        <taxon>Ecdysozoa</taxon>
        <taxon>Nematoda</taxon>
        <taxon>Chromadorea</taxon>
        <taxon>Rhabditida</taxon>
        <taxon>Rhabditina</taxon>
        <taxon>Rhabditomorpha</taxon>
        <taxon>Strongyloidea</taxon>
        <taxon>Ancylostomatidae</taxon>
        <taxon>Ancylostomatinae</taxon>
        <taxon>Ancylostoma</taxon>
    </lineage>
</organism>
<gene>
    <name evidence="2" type="ORF">ANCCAN_24810</name>
</gene>
<dbReference type="SUPFAM" id="SSF111479">
    <property type="entry name" value="Fzo-like conserved region"/>
    <property type="match status" value="1"/>
</dbReference>
<evidence type="ECO:0000259" key="1">
    <source>
        <dbReference type="Pfam" id="PF04799"/>
    </source>
</evidence>
<dbReference type="GO" id="GO:0003924">
    <property type="term" value="F:GTPase activity"/>
    <property type="evidence" value="ECO:0007669"/>
    <property type="project" value="InterPro"/>
</dbReference>
<dbReference type="Proteomes" id="UP000252519">
    <property type="component" value="Unassembled WGS sequence"/>
</dbReference>
<protein>
    <submittedName>
        <fullName evidence="2">Fzo-like region</fullName>
    </submittedName>
</protein>
<dbReference type="GO" id="GO:0008053">
    <property type="term" value="P:mitochondrial fusion"/>
    <property type="evidence" value="ECO:0007669"/>
    <property type="project" value="InterPro"/>
</dbReference>
<dbReference type="STRING" id="29170.A0A368FBI4"/>
<dbReference type="EMBL" id="JOJR01001954">
    <property type="protein sequence ID" value="RCN29432.1"/>
    <property type="molecule type" value="Genomic_DNA"/>
</dbReference>
<evidence type="ECO:0000313" key="2">
    <source>
        <dbReference type="EMBL" id="RCN29432.1"/>
    </source>
</evidence>
<proteinExistence type="predicted"/>
<comment type="caution">
    <text evidence="2">The sequence shown here is derived from an EMBL/GenBank/DDBJ whole genome shotgun (WGS) entry which is preliminary data.</text>
</comment>
<evidence type="ECO:0000313" key="3">
    <source>
        <dbReference type="Proteomes" id="UP000252519"/>
    </source>
</evidence>
<feature type="domain" description="Fzo/mitofusin HR2" evidence="1">
    <location>
        <begin position="2"/>
        <end position="65"/>
    </location>
</feature>
<reference evidence="2 3" key="1">
    <citation type="submission" date="2014-10" db="EMBL/GenBank/DDBJ databases">
        <title>Draft genome of the hookworm Ancylostoma caninum.</title>
        <authorList>
            <person name="Mitreva M."/>
        </authorList>
    </citation>
    <scope>NUCLEOTIDE SEQUENCE [LARGE SCALE GENOMIC DNA]</scope>
    <source>
        <strain evidence="2 3">Baltimore</strain>
    </source>
</reference>
<dbReference type="Pfam" id="PF04799">
    <property type="entry name" value="Fzo_mitofusin"/>
    <property type="match status" value="1"/>
</dbReference>
<dbReference type="InterPro" id="IPR006884">
    <property type="entry name" value="Fzo/mitofusin_HR2"/>
</dbReference>
<keyword evidence="3" id="KW-1185">Reference proteome</keyword>
<dbReference type="AlphaFoldDB" id="A0A368FBI4"/>